<organism evidence="3 4">
    <name type="scientific">Ditylenchus dipsaci</name>
    <dbReference type="NCBI Taxonomy" id="166011"/>
    <lineage>
        <taxon>Eukaryota</taxon>
        <taxon>Metazoa</taxon>
        <taxon>Ecdysozoa</taxon>
        <taxon>Nematoda</taxon>
        <taxon>Chromadorea</taxon>
        <taxon>Rhabditida</taxon>
        <taxon>Tylenchina</taxon>
        <taxon>Tylenchomorpha</taxon>
        <taxon>Sphaerularioidea</taxon>
        <taxon>Anguinidae</taxon>
        <taxon>Anguininae</taxon>
        <taxon>Ditylenchus</taxon>
    </lineage>
</organism>
<dbReference type="PANTHER" id="PTHR16160:SF13">
    <property type="entry name" value="FERMITIN 2-RELATED"/>
    <property type="match status" value="1"/>
</dbReference>
<evidence type="ECO:0000313" key="4">
    <source>
        <dbReference type="WBParaSite" id="jg16498"/>
    </source>
</evidence>
<dbReference type="Pfam" id="PF00373">
    <property type="entry name" value="FERM_M"/>
    <property type="match status" value="1"/>
</dbReference>
<keyword evidence="3" id="KW-1185">Reference proteome</keyword>
<evidence type="ECO:0000256" key="1">
    <source>
        <dbReference type="SAM" id="MobiDB-lite"/>
    </source>
</evidence>
<dbReference type="PROSITE" id="PS50057">
    <property type="entry name" value="FERM_3"/>
    <property type="match status" value="1"/>
</dbReference>
<dbReference type="GO" id="GO:0007229">
    <property type="term" value="P:integrin-mediated signaling pathway"/>
    <property type="evidence" value="ECO:0007669"/>
    <property type="project" value="InterPro"/>
</dbReference>
<feature type="region of interest" description="Disordered" evidence="1">
    <location>
        <begin position="1"/>
        <end position="22"/>
    </location>
</feature>
<dbReference type="AlphaFoldDB" id="A0A915D891"/>
<feature type="compositionally biased region" description="Polar residues" evidence="1">
    <location>
        <begin position="1"/>
        <end position="13"/>
    </location>
</feature>
<proteinExistence type="predicted"/>
<protein>
    <submittedName>
        <fullName evidence="4">FERM domain-containing protein</fullName>
    </submittedName>
</protein>
<dbReference type="InterPro" id="IPR011993">
    <property type="entry name" value="PH-like_dom_sf"/>
</dbReference>
<dbReference type="SUPFAM" id="SSF50729">
    <property type="entry name" value="PH domain-like"/>
    <property type="match status" value="1"/>
</dbReference>
<dbReference type="GO" id="GO:0030055">
    <property type="term" value="C:cell-substrate junction"/>
    <property type="evidence" value="ECO:0007669"/>
    <property type="project" value="TreeGrafter"/>
</dbReference>
<feature type="domain" description="FERM" evidence="2">
    <location>
        <begin position="1"/>
        <end position="170"/>
    </location>
</feature>
<dbReference type="InterPro" id="IPR000299">
    <property type="entry name" value="FERM_domain"/>
</dbReference>
<reference evidence="4" key="1">
    <citation type="submission" date="2022-11" db="UniProtKB">
        <authorList>
            <consortium name="WormBaseParasite"/>
        </authorList>
    </citation>
    <scope>IDENTIFICATION</scope>
</reference>
<evidence type="ECO:0000259" key="2">
    <source>
        <dbReference type="PROSITE" id="PS50057"/>
    </source>
</evidence>
<evidence type="ECO:0000313" key="3">
    <source>
        <dbReference type="Proteomes" id="UP000887574"/>
    </source>
</evidence>
<dbReference type="PANTHER" id="PTHR16160">
    <property type="entry name" value="FERMITIN 2-RELATED"/>
    <property type="match status" value="1"/>
</dbReference>
<dbReference type="GO" id="GO:0007160">
    <property type="term" value="P:cell-matrix adhesion"/>
    <property type="evidence" value="ECO:0007669"/>
    <property type="project" value="TreeGrafter"/>
</dbReference>
<name>A0A915D891_9BILA</name>
<dbReference type="InterPro" id="IPR019748">
    <property type="entry name" value="FERM_central"/>
</dbReference>
<dbReference type="WBParaSite" id="jg16498">
    <property type="protein sequence ID" value="jg16498"/>
    <property type="gene ID" value="jg16498"/>
</dbReference>
<dbReference type="GO" id="GO:0005178">
    <property type="term" value="F:integrin binding"/>
    <property type="evidence" value="ECO:0007669"/>
    <property type="project" value="TreeGrafter"/>
</dbReference>
<accession>A0A915D891</accession>
<sequence length="189" mass="21796">MQTGKTQNGTASKKNAPPVQLPSDFNVDEFVSQRYVRKARSKQSLQQRVSDAHSNVKSLGCTEAKLQYIRTWEALPELGIHYFIAKFRNARKPELIAVSHNRLMKINSDNGEATKSWRFSGMKKWHVNWEIRHIKVQCDNEDIEFKPLSADCKVVHEFIGGYIFVSMRSKDQKQVLDEEGFHRLTGGWS</sequence>
<dbReference type="Gene3D" id="2.30.29.30">
    <property type="entry name" value="Pleckstrin-homology domain (PH domain)/Phosphotyrosine-binding domain (PTB)"/>
    <property type="match status" value="1"/>
</dbReference>
<dbReference type="InterPro" id="IPR037843">
    <property type="entry name" value="Kindlin/fermitin"/>
</dbReference>
<dbReference type="Proteomes" id="UP000887574">
    <property type="component" value="Unplaced"/>
</dbReference>